<evidence type="ECO:0000313" key="2">
    <source>
        <dbReference type="Proteomes" id="UP000184301"/>
    </source>
</evidence>
<dbReference type="STRING" id="1121950.SAMN02745243_01719"/>
<keyword evidence="2" id="KW-1185">Reference proteome</keyword>
<name>A0A1M6N5A0_9FIRM</name>
<protein>
    <submittedName>
        <fullName evidence="1">Sporulation protein YqfC</fullName>
    </submittedName>
</protein>
<proteinExistence type="predicted"/>
<dbReference type="EMBL" id="FQZY01000021">
    <property type="protein sequence ID" value="SHJ90857.1"/>
    <property type="molecule type" value="Genomic_DNA"/>
</dbReference>
<reference evidence="1 2" key="1">
    <citation type="submission" date="2016-11" db="EMBL/GenBank/DDBJ databases">
        <authorList>
            <person name="Jaros S."/>
            <person name="Januszkiewicz K."/>
            <person name="Wedrychowicz H."/>
        </authorList>
    </citation>
    <scope>NUCLEOTIDE SEQUENCE [LARGE SCALE GENOMIC DNA]</scope>
    <source>
        <strain evidence="1 2">DSM 15480</strain>
    </source>
</reference>
<evidence type="ECO:0000313" key="1">
    <source>
        <dbReference type="EMBL" id="SHJ90857.1"/>
    </source>
</evidence>
<accession>A0A1M6N5A0</accession>
<sequence>MKNYAIHILYINSICMAFIMDLKSGFPSFPKDVCKGAPILQVIGREELSIENYRGIIEYSENLLRIQTNAGEIRVTGNNLVMEYYSCFDLKIQGELISVEYGRRQSNHSDNC</sequence>
<dbReference type="InterPro" id="IPR022476">
    <property type="entry name" value="Spore_YabP/YqfC"/>
</dbReference>
<dbReference type="Pfam" id="PF07873">
    <property type="entry name" value="YabP"/>
    <property type="match status" value="1"/>
</dbReference>
<dbReference type="Proteomes" id="UP000184301">
    <property type="component" value="Unassembled WGS sequence"/>
</dbReference>
<gene>
    <name evidence="1" type="ORF">SAMN02745243_01719</name>
</gene>
<dbReference type="AlphaFoldDB" id="A0A1M6N5A0"/>
<organism evidence="1 2">
    <name type="scientific">Hespellia stercorisuis DSM 15480</name>
    <dbReference type="NCBI Taxonomy" id="1121950"/>
    <lineage>
        <taxon>Bacteria</taxon>
        <taxon>Bacillati</taxon>
        <taxon>Bacillota</taxon>
        <taxon>Clostridia</taxon>
        <taxon>Lachnospirales</taxon>
        <taxon>Lachnospiraceae</taxon>
        <taxon>Hespellia</taxon>
    </lineage>
</organism>